<protein>
    <recommendedName>
        <fullName evidence="8">Methylated-DNA--protein-cysteine methyltransferase</fullName>
        <ecNumber evidence="8">2.1.1.63</ecNumber>
    </recommendedName>
    <alternativeName>
        <fullName evidence="8">6-O-methylguanine-DNA methyltransferase</fullName>
        <shortName evidence="8">MGMT</shortName>
    </alternativeName>
    <alternativeName>
        <fullName evidence="8">O-6-methylguanine-DNA-alkyltransferase</fullName>
    </alternativeName>
</protein>
<feature type="domain" description="Methylated-DNA-[protein]-cysteine S-methyltransferase DNA binding" evidence="9">
    <location>
        <begin position="73"/>
        <end position="152"/>
    </location>
</feature>
<dbReference type="RefSeq" id="WP_209456979.1">
    <property type="nucleotide sequence ID" value="NZ_BAAACS010000011.1"/>
</dbReference>
<dbReference type="NCBIfam" id="TIGR00589">
    <property type="entry name" value="ogt"/>
    <property type="match status" value="1"/>
</dbReference>
<dbReference type="EC" id="2.1.1.63" evidence="8"/>
<evidence type="ECO:0000256" key="2">
    <source>
        <dbReference type="ARBA" id="ARBA00022490"/>
    </source>
</evidence>
<comment type="subcellular location">
    <subcellularLocation>
        <location evidence="8">Cytoplasm</location>
    </subcellularLocation>
</comment>
<dbReference type="InterPro" id="IPR001497">
    <property type="entry name" value="MethylDNA_cys_MeTrfase_AS"/>
</dbReference>
<accession>A0ABS4EC96</accession>
<gene>
    <name evidence="11" type="ORF">J2Z43_001958</name>
</gene>
<evidence type="ECO:0000256" key="1">
    <source>
        <dbReference type="ARBA" id="ARBA00001286"/>
    </source>
</evidence>
<dbReference type="Pfam" id="PF02870">
    <property type="entry name" value="Methyltransf_1N"/>
    <property type="match status" value="1"/>
</dbReference>
<dbReference type="InterPro" id="IPR008332">
    <property type="entry name" value="MethylG_MeTrfase_N"/>
</dbReference>
<dbReference type="InterPro" id="IPR014048">
    <property type="entry name" value="MethylDNA_cys_MeTrfase_DNA-bd"/>
</dbReference>
<name>A0ABS4EC96_9FIRM</name>
<dbReference type="CDD" id="cd06445">
    <property type="entry name" value="ATase"/>
    <property type="match status" value="1"/>
</dbReference>
<keyword evidence="6 8" id="KW-0234">DNA repair</keyword>
<dbReference type="InterPro" id="IPR036388">
    <property type="entry name" value="WH-like_DNA-bd_sf"/>
</dbReference>
<dbReference type="Proteomes" id="UP000767291">
    <property type="component" value="Unassembled WGS sequence"/>
</dbReference>
<evidence type="ECO:0000256" key="5">
    <source>
        <dbReference type="ARBA" id="ARBA00022763"/>
    </source>
</evidence>
<evidence type="ECO:0000259" key="10">
    <source>
        <dbReference type="Pfam" id="PF02870"/>
    </source>
</evidence>
<evidence type="ECO:0000256" key="6">
    <source>
        <dbReference type="ARBA" id="ARBA00023204"/>
    </source>
</evidence>
<comment type="catalytic activity">
    <reaction evidence="7 8">
        <text>a 6-O-methyl-2'-deoxyguanosine in DNA + L-cysteinyl-[protein] = S-methyl-L-cysteinyl-[protein] + a 2'-deoxyguanosine in DNA</text>
        <dbReference type="Rhea" id="RHEA:24000"/>
        <dbReference type="Rhea" id="RHEA-COMP:10131"/>
        <dbReference type="Rhea" id="RHEA-COMP:10132"/>
        <dbReference type="Rhea" id="RHEA-COMP:11367"/>
        <dbReference type="Rhea" id="RHEA-COMP:11368"/>
        <dbReference type="ChEBI" id="CHEBI:29950"/>
        <dbReference type="ChEBI" id="CHEBI:82612"/>
        <dbReference type="ChEBI" id="CHEBI:85445"/>
        <dbReference type="ChEBI" id="CHEBI:85448"/>
        <dbReference type="EC" id="2.1.1.63"/>
    </reaction>
</comment>
<keyword evidence="2 8" id="KW-0963">Cytoplasm</keyword>
<evidence type="ECO:0000256" key="8">
    <source>
        <dbReference type="HAMAP-Rule" id="MF_00772"/>
    </source>
</evidence>
<comment type="similarity">
    <text evidence="8">Belongs to the MGMT family.</text>
</comment>
<feature type="domain" description="Methylguanine DNA methyltransferase ribonuclease-like" evidence="10">
    <location>
        <begin position="7"/>
        <end position="69"/>
    </location>
</feature>
<keyword evidence="5 8" id="KW-0227">DNA damage</keyword>
<comment type="catalytic activity">
    <reaction evidence="1 8">
        <text>a 4-O-methyl-thymidine in DNA + L-cysteinyl-[protein] = a thymidine in DNA + S-methyl-L-cysteinyl-[protein]</text>
        <dbReference type="Rhea" id="RHEA:53428"/>
        <dbReference type="Rhea" id="RHEA-COMP:10131"/>
        <dbReference type="Rhea" id="RHEA-COMP:10132"/>
        <dbReference type="Rhea" id="RHEA-COMP:13555"/>
        <dbReference type="Rhea" id="RHEA-COMP:13556"/>
        <dbReference type="ChEBI" id="CHEBI:29950"/>
        <dbReference type="ChEBI" id="CHEBI:82612"/>
        <dbReference type="ChEBI" id="CHEBI:137386"/>
        <dbReference type="ChEBI" id="CHEBI:137387"/>
        <dbReference type="EC" id="2.1.1.63"/>
    </reaction>
</comment>
<dbReference type="SUPFAM" id="SSF53155">
    <property type="entry name" value="Methylated DNA-protein cysteine methyltransferase domain"/>
    <property type="match status" value="1"/>
</dbReference>
<dbReference type="InterPro" id="IPR036631">
    <property type="entry name" value="MGMT_N_sf"/>
</dbReference>
<organism evidence="11 12">
    <name type="scientific">Metaclostridioides mangenotii</name>
    <dbReference type="NCBI Taxonomy" id="1540"/>
    <lineage>
        <taxon>Bacteria</taxon>
        <taxon>Bacillati</taxon>
        <taxon>Bacillota</taxon>
        <taxon>Clostridia</taxon>
        <taxon>Peptostreptococcales</taxon>
        <taxon>Peptostreptococcaceae</taxon>
        <taxon>Metaclostridioides</taxon>
    </lineage>
</organism>
<dbReference type="PANTHER" id="PTHR10815:SF5">
    <property type="entry name" value="METHYLATED-DNA--PROTEIN-CYSTEINE METHYLTRANSFERASE"/>
    <property type="match status" value="1"/>
</dbReference>
<proteinExistence type="inferred from homology"/>
<evidence type="ECO:0000259" key="9">
    <source>
        <dbReference type="Pfam" id="PF01035"/>
    </source>
</evidence>
<evidence type="ECO:0000313" key="11">
    <source>
        <dbReference type="EMBL" id="MBP1855563.1"/>
    </source>
</evidence>
<dbReference type="Gene3D" id="1.10.10.10">
    <property type="entry name" value="Winged helix-like DNA-binding domain superfamily/Winged helix DNA-binding domain"/>
    <property type="match status" value="1"/>
</dbReference>
<dbReference type="InterPro" id="IPR036217">
    <property type="entry name" value="MethylDNA_cys_MeTrfase_DNAb"/>
</dbReference>
<keyword evidence="3 8" id="KW-0489">Methyltransferase</keyword>
<keyword evidence="12" id="KW-1185">Reference proteome</keyword>
<evidence type="ECO:0000256" key="7">
    <source>
        <dbReference type="ARBA" id="ARBA00049348"/>
    </source>
</evidence>
<dbReference type="HAMAP" id="MF_00772">
    <property type="entry name" value="OGT"/>
    <property type="match status" value="1"/>
</dbReference>
<dbReference type="SUPFAM" id="SSF46767">
    <property type="entry name" value="Methylated DNA-protein cysteine methyltransferase, C-terminal domain"/>
    <property type="match status" value="1"/>
</dbReference>
<comment type="miscellaneous">
    <text evidence="8">This enzyme catalyzes only one turnover and therefore is not strictly catalytic. According to one definition, an enzyme is a biocatalyst that acts repeatedly and over many reaction cycles.</text>
</comment>
<evidence type="ECO:0000313" key="12">
    <source>
        <dbReference type="Proteomes" id="UP000767291"/>
    </source>
</evidence>
<dbReference type="EMBL" id="JAGGJX010000003">
    <property type="protein sequence ID" value="MBP1855563.1"/>
    <property type="molecule type" value="Genomic_DNA"/>
</dbReference>
<dbReference type="Gene3D" id="3.30.160.70">
    <property type="entry name" value="Methylated DNA-protein cysteine methyltransferase domain"/>
    <property type="match status" value="1"/>
</dbReference>
<dbReference type="PANTHER" id="PTHR10815">
    <property type="entry name" value="METHYLATED-DNA--PROTEIN-CYSTEINE METHYLTRANSFERASE"/>
    <property type="match status" value="1"/>
</dbReference>
<comment type="function">
    <text evidence="8">Involved in the cellular defense against the biological effects of O6-methylguanine (O6-MeG) and O4-methylthymine (O4-MeT) in DNA. Repairs the methylated nucleobase in DNA by stoichiometrically transferring the methyl group to a cysteine residue in the enzyme. This is a suicide reaction: the enzyme is irreversibly inactivated.</text>
</comment>
<dbReference type="PROSITE" id="PS00374">
    <property type="entry name" value="MGMT"/>
    <property type="match status" value="1"/>
</dbReference>
<evidence type="ECO:0000256" key="4">
    <source>
        <dbReference type="ARBA" id="ARBA00022679"/>
    </source>
</evidence>
<comment type="caution">
    <text evidence="11">The sequence shown here is derived from an EMBL/GenBank/DDBJ whole genome shotgun (WGS) entry which is preliminary data.</text>
</comment>
<keyword evidence="4 8" id="KW-0808">Transferase</keyword>
<feature type="active site" description="Nucleophile; methyl group acceptor" evidence="8">
    <location>
        <position position="124"/>
    </location>
</feature>
<reference evidence="11 12" key="1">
    <citation type="submission" date="2021-03" db="EMBL/GenBank/DDBJ databases">
        <title>Genomic Encyclopedia of Type Strains, Phase IV (KMG-IV): sequencing the most valuable type-strain genomes for metagenomic binning, comparative biology and taxonomic classification.</title>
        <authorList>
            <person name="Goeker M."/>
        </authorList>
    </citation>
    <scope>NUCLEOTIDE SEQUENCE [LARGE SCALE GENOMIC DNA]</scope>
    <source>
        <strain evidence="11 12">DSM 1289</strain>
    </source>
</reference>
<evidence type="ECO:0000256" key="3">
    <source>
        <dbReference type="ARBA" id="ARBA00022603"/>
    </source>
</evidence>
<dbReference type="GO" id="GO:0003908">
    <property type="term" value="F:methylated-DNA-[protein]-cysteine S-methyltransferase activity"/>
    <property type="evidence" value="ECO:0007669"/>
    <property type="project" value="UniProtKB-EC"/>
</dbReference>
<dbReference type="InterPro" id="IPR023546">
    <property type="entry name" value="MGMT"/>
</dbReference>
<dbReference type="GO" id="GO:0032259">
    <property type="term" value="P:methylation"/>
    <property type="evidence" value="ECO:0007669"/>
    <property type="project" value="UniProtKB-KW"/>
</dbReference>
<dbReference type="Pfam" id="PF01035">
    <property type="entry name" value="DNA_binding_1"/>
    <property type="match status" value="1"/>
</dbReference>
<sequence>MKNIFIYETEIGELAIADNGKAITELYFKNKIDVEGKNIEETELIKKAFNEFKEYLSGAKKNFDIPLEPEGTEFQLKVWEALKSIPYGETCSYKDIAEKVGSPKAYRAVGLANNKNPISIFIPCHRVIGSNGKLVGYGGGLDVKEFLLKLEKEN</sequence>